<keyword evidence="2" id="KW-1185">Reference proteome</keyword>
<proteinExistence type="predicted"/>
<comment type="caution">
    <text evidence="1">The sequence shown here is derived from an EMBL/GenBank/DDBJ whole genome shotgun (WGS) entry which is preliminary data.</text>
</comment>
<evidence type="ECO:0000313" key="2">
    <source>
        <dbReference type="Proteomes" id="UP001208938"/>
    </source>
</evidence>
<dbReference type="RefSeq" id="WP_264506925.1">
    <property type="nucleotide sequence ID" value="NZ_JAPDFL010000001.1"/>
</dbReference>
<dbReference type="InterPro" id="IPR009363">
    <property type="entry name" value="Phage_Mu_Gp16"/>
</dbReference>
<sequence length="144" mass="15834">MNAAMIRKVHVGCRQLGLDTETRHDLQRQITGKDSLSAMSEPELKAVLKALENRGFNPAARGRHKPAPRADLRYVHKLWTLLGTAGALRQPGRAGLNAFLRERFAASWGSVPADIDMLREAAQIADLIDALKAMCRRAGVDLDP</sequence>
<dbReference type="Pfam" id="PF06252">
    <property type="entry name" value="GemA"/>
    <property type="match status" value="1"/>
</dbReference>
<name>A0ABT3H2P4_9RHOB</name>
<dbReference type="EMBL" id="JAPDFL010000001">
    <property type="protein sequence ID" value="MCW1934100.1"/>
    <property type="molecule type" value="Genomic_DNA"/>
</dbReference>
<evidence type="ECO:0000313" key="1">
    <source>
        <dbReference type="EMBL" id="MCW1934100.1"/>
    </source>
</evidence>
<reference evidence="1 2" key="1">
    <citation type="submission" date="2022-10" db="EMBL/GenBank/DDBJ databases">
        <title>Pararhodobacter sp. nov., isolated from marine algae.</title>
        <authorList>
            <person name="Choi B.J."/>
            <person name="Kim J.M."/>
            <person name="Lee J.K."/>
            <person name="Choi D.G."/>
            <person name="Jeon C.O."/>
        </authorList>
    </citation>
    <scope>NUCLEOTIDE SEQUENCE [LARGE SCALE GENOMIC DNA]</scope>
    <source>
        <strain evidence="1 2">ZQ420</strain>
    </source>
</reference>
<dbReference type="Proteomes" id="UP001208938">
    <property type="component" value="Unassembled WGS sequence"/>
</dbReference>
<protein>
    <submittedName>
        <fullName evidence="1">Regulatory protein GemA</fullName>
    </submittedName>
</protein>
<accession>A0ABT3H2P4</accession>
<gene>
    <name evidence="1" type="ORF">OKW52_18025</name>
</gene>
<organism evidence="1 2">
    <name type="scientific">Pararhodobacter zhoushanensis</name>
    <dbReference type="NCBI Taxonomy" id="2479545"/>
    <lineage>
        <taxon>Bacteria</taxon>
        <taxon>Pseudomonadati</taxon>
        <taxon>Pseudomonadota</taxon>
        <taxon>Alphaproteobacteria</taxon>
        <taxon>Rhodobacterales</taxon>
        <taxon>Paracoccaceae</taxon>
        <taxon>Pararhodobacter</taxon>
    </lineage>
</organism>